<sequence>MFKESLNQSGIISTLYFLDRLSINGIVTGDRGKETRSPK</sequence>
<dbReference type="EMBL" id="UINC01226743">
    <property type="protein sequence ID" value="SVE57355.1"/>
    <property type="molecule type" value="Genomic_DNA"/>
</dbReference>
<gene>
    <name evidence="1" type="ORF">METZ01_LOCUS510209</name>
</gene>
<feature type="non-terminal residue" evidence="1">
    <location>
        <position position="39"/>
    </location>
</feature>
<proteinExistence type="predicted"/>
<name>A0A383EM70_9ZZZZ</name>
<evidence type="ECO:0000313" key="1">
    <source>
        <dbReference type="EMBL" id="SVE57355.1"/>
    </source>
</evidence>
<organism evidence="1">
    <name type="scientific">marine metagenome</name>
    <dbReference type="NCBI Taxonomy" id="408172"/>
    <lineage>
        <taxon>unclassified sequences</taxon>
        <taxon>metagenomes</taxon>
        <taxon>ecological metagenomes</taxon>
    </lineage>
</organism>
<accession>A0A383EM70</accession>
<reference evidence="1" key="1">
    <citation type="submission" date="2018-05" db="EMBL/GenBank/DDBJ databases">
        <authorList>
            <person name="Lanie J.A."/>
            <person name="Ng W.-L."/>
            <person name="Kazmierczak K.M."/>
            <person name="Andrzejewski T.M."/>
            <person name="Davidsen T.M."/>
            <person name="Wayne K.J."/>
            <person name="Tettelin H."/>
            <person name="Glass J.I."/>
            <person name="Rusch D."/>
            <person name="Podicherti R."/>
            <person name="Tsui H.-C.T."/>
            <person name="Winkler M.E."/>
        </authorList>
    </citation>
    <scope>NUCLEOTIDE SEQUENCE</scope>
</reference>
<dbReference type="AlphaFoldDB" id="A0A383EM70"/>
<protein>
    <submittedName>
        <fullName evidence="1">Uncharacterized protein</fullName>
    </submittedName>
</protein>